<keyword evidence="4" id="KW-1185">Reference proteome</keyword>
<feature type="chain" id="PRO_5045250607" evidence="1">
    <location>
        <begin position="23"/>
        <end position="144"/>
    </location>
</feature>
<dbReference type="RefSeq" id="WP_280575563.1">
    <property type="nucleotide sequence ID" value="NZ_JARXRM010000043.1"/>
</dbReference>
<evidence type="ECO:0000313" key="4">
    <source>
        <dbReference type="Proteomes" id="UP001156940"/>
    </source>
</evidence>
<protein>
    <submittedName>
        <fullName evidence="3">DUF2147 domain-containing protein</fullName>
    </submittedName>
</protein>
<name>A0ABT6JBR7_9GAMM</name>
<dbReference type="EMBL" id="JARXRM010000043">
    <property type="protein sequence ID" value="MDH5824266.1"/>
    <property type="molecule type" value="Genomic_DNA"/>
</dbReference>
<feature type="domain" description="DUF2147" evidence="2">
    <location>
        <begin position="28"/>
        <end position="143"/>
    </location>
</feature>
<dbReference type="InterPro" id="IPR019223">
    <property type="entry name" value="DUF2147"/>
</dbReference>
<dbReference type="PANTHER" id="PTHR36919:SF3">
    <property type="entry name" value="BLL5882 PROTEIN"/>
    <property type="match status" value="1"/>
</dbReference>
<dbReference type="Proteomes" id="UP001156940">
    <property type="component" value="Unassembled WGS sequence"/>
</dbReference>
<evidence type="ECO:0000313" key="3">
    <source>
        <dbReference type="EMBL" id="MDH5824266.1"/>
    </source>
</evidence>
<dbReference type="Pfam" id="PF09917">
    <property type="entry name" value="DUF2147"/>
    <property type="match status" value="1"/>
</dbReference>
<organism evidence="3 4">
    <name type="scientific">Luteimonas endophytica</name>
    <dbReference type="NCBI Taxonomy" id="3042023"/>
    <lineage>
        <taxon>Bacteria</taxon>
        <taxon>Pseudomonadati</taxon>
        <taxon>Pseudomonadota</taxon>
        <taxon>Gammaproteobacteria</taxon>
        <taxon>Lysobacterales</taxon>
        <taxon>Lysobacteraceae</taxon>
        <taxon>Luteimonas</taxon>
    </lineage>
</organism>
<evidence type="ECO:0000256" key="1">
    <source>
        <dbReference type="SAM" id="SignalP"/>
    </source>
</evidence>
<reference evidence="3 4" key="1">
    <citation type="submission" date="2023-04" db="EMBL/GenBank/DDBJ databases">
        <title>Luteimonas endophyticus RD2P54.</title>
        <authorList>
            <person name="Sun J.-Q."/>
        </authorList>
    </citation>
    <scope>NUCLEOTIDE SEQUENCE [LARGE SCALE GENOMIC DNA]</scope>
    <source>
        <strain evidence="3 4">RD2P54</strain>
    </source>
</reference>
<feature type="signal peptide" evidence="1">
    <location>
        <begin position="1"/>
        <end position="22"/>
    </location>
</feature>
<keyword evidence="1" id="KW-0732">Signal</keyword>
<proteinExistence type="predicted"/>
<accession>A0ABT6JBR7</accession>
<evidence type="ECO:0000259" key="2">
    <source>
        <dbReference type="Pfam" id="PF09917"/>
    </source>
</evidence>
<dbReference type="PANTHER" id="PTHR36919">
    <property type="entry name" value="BLR1215 PROTEIN"/>
    <property type="match status" value="1"/>
</dbReference>
<comment type="caution">
    <text evidence="3">The sequence shown here is derived from an EMBL/GenBank/DDBJ whole genome shotgun (WGS) entry which is preliminary data.</text>
</comment>
<gene>
    <name evidence="3" type="ORF">QFW77_14910</name>
</gene>
<sequence length="144" mass="15588">MSMSIRSIALVVLAALPLMAGAQDGPTGRWKTIDDETGRAKSIVEITEAADGTLTGRVVEILQSDRGPNPTCDKCSGERKDQPIEGMTILWGLERDGDAWSGGTILDPAKGKTYRSKAQLIEPNRLGVSGCVAFICREQVWQRE</sequence>
<dbReference type="Gene3D" id="2.40.128.520">
    <property type="match status" value="1"/>
</dbReference>